<feature type="compositionally biased region" description="Acidic residues" evidence="6">
    <location>
        <begin position="108"/>
        <end position="123"/>
    </location>
</feature>
<dbReference type="Gene3D" id="3.40.395.10">
    <property type="entry name" value="Adenoviral Proteinase, Chain A"/>
    <property type="match status" value="1"/>
</dbReference>
<dbReference type="InterPro" id="IPR003653">
    <property type="entry name" value="Peptidase_C48_C"/>
</dbReference>
<evidence type="ECO:0000256" key="5">
    <source>
        <dbReference type="ARBA" id="ARBA00022801"/>
    </source>
</evidence>
<name>A0A8J8P4P2_HALGN</name>
<dbReference type="GO" id="GO:0005634">
    <property type="term" value="C:nucleus"/>
    <property type="evidence" value="ECO:0007669"/>
    <property type="project" value="TreeGrafter"/>
</dbReference>
<sequence>MLSNRRALILKRKEEQKLKEIQMQSSHKMEDTEMKDETCNPQKEECMKDLNVEDPNQSTSAPEILPANNQQIKAQVNQRQKLCYKSGQNIARYRGQSYNDQGYVSEEYGAESDEEEELDDYDEGSYGIQRPSKKRENIRRQRLLQEDDDQQSEDVRMRGESEDEYDQEDDPYGEEYDSNEDEEDDNVGEEPSIEMVEAEAKQWVQRGEWDIGKKQFHTAVDHNKPYILYLDSMNVATESLMLPLRTYIEMEYLEKKLPQDQKKYFTEECYWRGFSQWTMPTYQPAVPKQNNSFDCGLFLLEYAEIFAENPIFILDNLRQEGVELFKEEWIDMKRDIVKRLIIALQTPMPVQEIGINYSNWRQKQQLKYTHQICPKNKPSGLTPIKLLGDLMNKDQAEFPTETPTNLISPNV</sequence>
<gene>
    <name evidence="8" type="ORF">FGO68_gene5133</name>
</gene>
<dbReference type="PANTHER" id="PTHR46896:SF3">
    <property type="entry name" value="FI06413P-RELATED"/>
    <property type="match status" value="1"/>
</dbReference>
<dbReference type="PANTHER" id="PTHR46896">
    <property type="entry name" value="SENTRIN-SPECIFIC PROTEASE"/>
    <property type="match status" value="1"/>
</dbReference>
<comment type="similarity">
    <text evidence="1">Belongs to the peptidase C48 family.</text>
</comment>
<dbReference type="AlphaFoldDB" id="A0A8J8P4P2"/>
<evidence type="ECO:0000256" key="1">
    <source>
        <dbReference type="ARBA" id="ARBA00005234"/>
    </source>
</evidence>
<protein>
    <recommendedName>
        <fullName evidence="7">Ubiquitin-like protease family profile domain-containing protein</fullName>
    </recommendedName>
</protein>
<keyword evidence="5" id="KW-0378">Hydrolase</keyword>
<evidence type="ECO:0000256" key="2">
    <source>
        <dbReference type="ARBA" id="ARBA00022553"/>
    </source>
</evidence>
<organism evidence="8 9">
    <name type="scientific">Halteria grandinella</name>
    <dbReference type="NCBI Taxonomy" id="5974"/>
    <lineage>
        <taxon>Eukaryota</taxon>
        <taxon>Sar</taxon>
        <taxon>Alveolata</taxon>
        <taxon>Ciliophora</taxon>
        <taxon>Intramacronucleata</taxon>
        <taxon>Spirotrichea</taxon>
        <taxon>Stichotrichia</taxon>
        <taxon>Sporadotrichida</taxon>
        <taxon>Halteriidae</taxon>
        <taxon>Halteria</taxon>
    </lineage>
</organism>
<dbReference type="EMBL" id="RRYP01001556">
    <property type="protein sequence ID" value="TNV85779.1"/>
    <property type="molecule type" value="Genomic_DNA"/>
</dbReference>
<evidence type="ECO:0000259" key="7">
    <source>
        <dbReference type="Pfam" id="PF02902"/>
    </source>
</evidence>
<feature type="region of interest" description="Disordered" evidence="6">
    <location>
        <begin position="88"/>
        <end position="190"/>
    </location>
</feature>
<dbReference type="SUPFAM" id="SSF54001">
    <property type="entry name" value="Cysteine proteinases"/>
    <property type="match status" value="1"/>
</dbReference>
<feature type="compositionally biased region" description="Basic and acidic residues" evidence="6">
    <location>
        <begin position="27"/>
        <end position="51"/>
    </location>
</feature>
<reference evidence="8" key="1">
    <citation type="submission" date="2019-06" db="EMBL/GenBank/DDBJ databases">
        <authorList>
            <person name="Zheng W."/>
        </authorList>
    </citation>
    <scope>NUCLEOTIDE SEQUENCE</scope>
    <source>
        <strain evidence="8">QDHG01</strain>
    </source>
</reference>
<dbReference type="InterPro" id="IPR038765">
    <property type="entry name" value="Papain-like_cys_pep_sf"/>
</dbReference>
<dbReference type="GO" id="GO:0016926">
    <property type="term" value="P:protein desumoylation"/>
    <property type="evidence" value="ECO:0007669"/>
    <property type="project" value="TreeGrafter"/>
</dbReference>
<evidence type="ECO:0000313" key="9">
    <source>
        <dbReference type="Proteomes" id="UP000785679"/>
    </source>
</evidence>
<feature type="compositionally biased region" description="Acidic residues" evidence="6">
    <location>
        <begin position="161"/>
        <end position="190"/>
    </location>
</feature>
<dbReference type="Proteomes" id="UP000785679">
    <property type="component" value="Unassembled WGS sequence"/>
</dbReference>
<dbReference type="OrthoDB" id="289696at2759"/>
<dbReference type="Pfam" id="PF02902">
    <property type="entry name" value="Peptidase_C48"/>
    <property type="match status" value="1"/>
</dbReference>
<dbReference type="GO" id="GO:0005737">
    <property type="term" value="C:cytoplasm"/>
    <property type="evidence" value="ECO:0007669"/>
    <property type="project" value="TreeGrafter"/>
</dbReference>
<feature type="region of interest" description="Disordered" evidence="6">
    <location>
        <begin position="19"/>
        <end position="70"/>
    </location>
</feature>
<comment type="caution">
    <text evidence="8">The sequence shown here is derived from an EMBL/GenBank/DDBJ whole genome shotgun (WGS) entry which is preliminary data.</text>
</comment>
<feature type="compositionally biased region" description="Basic and acidic residues" evidence="6">
    <location>
        <begin position="134"/>
        <end position="145"/>
    </location>
</feature>
<evidence type="ECO:0000256" key="3">
    <source>
        <dbReference type="ARBA" id="ARBA00022670"/>
    </source>
</evidence>
<feature type="domain" description="Ubiquitin-like protease family profile" evidence="7">
    <location>
        <begin position="219"/>
        <end position="336"/>
    </location>
</feature>
<keyword evidence="9" id="KW-1185">Reference proteome</keyword>
<dbReference type="GO" id="GO:0006508">
    <property type="term" value="P:proteolysis"/>
    <property type="evidence" value="ECO:0007669"/>
    <property type="project" value="UniProtKB-KW"/>
</dbReference>
<evidence type="ECO:0000256" key="4">
    <source>
        <dbReference type="ARBA" id="ARBA00022786"/>
    </source>
</evidence>
<keyword evidence="4" id="KW-0833">Ubl conjugation pathway</keyword>
<dbReference type="InterPro" id="IPR051947">
    <property type="entry name" value="Sentrin-specific_protease"/>
</dbReference>
<feature type="compositionally biased region" description="Polar residues" evidence="6">
    <location>
        <begin position="54"/>
        <end position="70"/>
    </location>
</feature>
<evidence type="ECO:0000313" key="8">
    <source>
        <dbReference type="EMBL" id="TNV85779.1"/>
    </source>
</evidence>
<evidence type="ECO:0000256" key="6">
    <source>
        <dbReference type="SAM" id="MobiDB-lite"/>
    </source>
</evidence>
<accession>A0A8J8P4P2</accession>
<keyword evidence="3" id="KW-0645">Protease</keyword>
<dbReference type="GO" id="GO:0070139">
    <property type="term" value="F:SUMO-specific endopeptidase activity"/>
    <property type="evidence" value="ECO:0007669"/>
    <property type="project" value="TreeGrafter"/>
</dbReference>
<proteinExistence type="inferred from homology"/>
<keyword evidence="2" id="KW-0597">Phosphoprotein</keyword>